<name>A0A2N3QU14_9BIFI</name>
<dbReference type="AlphaFoldDB" id="A0A2N3QU14"/>
<dbReference type="EMBL" id="PCGZ01000003">
    <property type="protein sequence ID" value="PKU91515.1"/>
    <property type="molecule type" value="Genomic_DNA"/>
</dbReference>
<proteinExistence type="predicted"/>
<comment type="caution">
    <text evidence="2">The sequence shown here is derived from an EMBL/GenBank/DDBJ whole genome shotgun (WGS) entry which is preliminary data.</text>
</comment>
<protein>
    <submittedName>
        <fullName evidence="2">Uncharacterized protein</fullName>
    </submittedName>
</protein>
<gene>
    <name evidence="1" type="ORF">CQR46_0602</name>
    <name evidence="2" type="ORF">CQR56_1369</name>
</gene>
<evidence type="ECO:0000313" key="4">
    <source>
        <dbReference type="Proteomes" id="UP000233783"/>
    </source>
</evidence>
<dbReference type="Proteomes" id="UP000233783">
    <property type="component" value="Unassembled WGS sequence"/>
</dbReference>
<evidence type="ECO:0000313" key="1">
    <source>
        <dbReference type="EMBL" id="PKU91515.1"/>
    </source>
</evidence>
<reference evidence="3 4" key="1">
    <citation type="submission" date="2017-10" db="EMBL/GenBank/DDBJ databases">
        <title>Bifidobacterium genomics.</title>
        <authorList>
            <person name="Lugli G.A."/>
            <person name="Milani C."/>
            <person name="Mancabelli L."/>
        </authorList>
    </citation>
    <scope>NUCLEOTIDE SEQUENCE [LARGE SCALE GENOMIC DNA]</scope>
    <source>
        <strain evidence="1 3">1524B</strain>
        <strain evidence="2 4">1744B</strain>
    </source>
</reference>
<sequence length="224" mass="25226">MTTLGFRYRIRQNTDVPRSVRADNLEQAVTGWLSTLAWSDWTVTSPSEDKTTALAVPFTSIARLQSAGAPGNDFRELNIMAFDGKPFYRELIDDEHGTNIYDEAIDRLWQTVQLLEIAADAAHNDGAIIDIGRHRIALAEEGTTLLPPLCLDEIPRLPDSLNTFRSKLRPVWPADLTLFETADFTVDDGWFDMMSQGATALDDAYWHAQRHDLADARGQHRVQQ</sequence>
<organism evidence="2 4">
    <name type="scientific">Bifidobacterium pseudolongum subsp. globosum</name>
    <dbReference type="NCBI Taxonomy" id="1690"/>
    <lineage>
        <taxon>Bacteria</taxon>
        <taxon>Bacillati</taxon>
        <taxon>Actinomycetota</taxon>
        <taxon>Actinomycetes</taxon>
        <taxon>Bifidobacteriales</taxon>
        <taxon>Bifidobacteriaceae</taxon>
        <taxon>Bifidobacterium</taxon>
    </lineage>
</organism>
<dbReference type="Proteomes" id="UP000233730">
    <property type="component" value="Unassembled WGS sequence"/>
</dbReference>
<dbReference type="EMBL" id="PCHB01000014">
    <property type="protein sequence ID" value="PKU95570.1"/>
    <property type="molecule type" value="Genomic_DNA"/>
</dbReference>
<accession>A0A2N3QU14</accession>
<dbReference type="RefSeq" id="WP_242498700.1">
    <property type="nucleotide sequence ID" value="NZ_PCGZ01000003.1"/>
</dbReference>
<evidence type="ECO:0000313" key="2">
    <source>
        <dbReference type="EMBL" id="PKU95570.1"/>
    </source>
</evidence>
<evidence type="ECO:0000313" key="3">
    <source>
        <dbReference type="Proteomes" id="UP000233730"/>
    </source>
</evidence>